<dbReference type="PANTHER" id="PTHR30143">
    <property type="entry name" value="ACID HYDRATASE"/>
    <property type="match status" value="1"/>
</dbReference>
<gene>
    <name evidence="3" type="primary">mhpD</name>
    <name evidence="3" type="ORF">PTKU64_64390</name>
</gene>
<evidence type="ECO:0000313" key="3">
    <source>
        <dbReference type="EMBL" id="BCZ82764.1"/>
    </source>
</evidence>
<organism evidence="3 4">
    <name type="scientific">Paraburkholderia terrae</name>
    <dbReference type="NCBI Taxonomy" id="311230"/>
    <lineage>
        <taxon>Bacteria</taxon>
        <taxon>Pseudomonadati</taxon>
        <taxon>Pseudomonadota</taxon>
        <taxon>Betaproteobacteria</taxon>
        <taxon>Burkholderiales</taxon>
        <taxon>Burkholderiaceae</taxon>
        <taxon>Paraburkholderia</taxon>
    </lineage>
</organism>
<evidence type="ECO:0000259" key="2">
    <source>
        <dbReference type="Pfam" id="PF01557"/>
    </source>
</evidence>
<sequence>MNMAHAQPLQAIADTLWQAQQKHPFEAVPPVREAIGALGGDPLDNAYRVQQINTQRQIEAGARLVGRKIGLTSHAVQDQLGVDQPDFGMLFDHMAYGDGEEIPFSRTQQPKVEAEIALVLEHDLLHERHTVADILRATAYALPSIEIVGSRIANWDIRLADTVADNASSGLFVLGSRPVTLDTFDIVGCGMVMERGGDQVSVGAGAACLGNPLNAAIWLANTMVRVGAPLRAGDIVMTGALGPMVAVRPGDAFVAHIEGLGAVRALFSHQTESTS</sequence>
<dbReference type="InterPro" id="IPR036663">
    <property type="entry name" value="Fumarylacetoacetase_C_sf"/>
</dbReference>
<accession>A0ABN6JPE9</accession>
<dbReference type="Proteomes" id="UP001319874">
    <property type="component" value="Chromosome 3"/>
</dbReference>
<dbReference type="PANTHER" id="PTHR30143:SF0">
    <property type="entry name" value="2-KETO-4-PENTENOATE HYDRATASE"/>
    <property type="match status" value="1"/>
</dbReference>
<keyword evidence="4" id="KW-1185">Reference proteome</keyword>
<feature type="domain" description="Fumarylacetoacetase-like C-terminal" evidence="2">
    <location>
        <begin position="74"/>
        <end position="265"/>
    </location>
</feature>
<dbReference type="EMBL" id="AP024957">
    <property type="protein sequence ID" value="BCZ82764.1"/>
    <property type="molecule type" value="Genomic_DNA"/>
</dbReference>
<dbReference type="InterPro" id="IPR011234">
    <property type="entry name" value="Fumarylacetoacetase-like_C"/>
</dbReference>
<dbReference type="SUPFAM" id="SSF56529">
    <property type="entry name" value="FAH"/>
    <property type="match status" value="1"/>
</dbReference>
<proteinExistence type="predicted"/>
<dbReference type="InterPro" id="IPR050772">
    <property type="entry name" value="Hydratase-Decarb/MhpD_sf"/>
</dbReference>
<dbReference type="Gene3D" id="3.90.850.10">
    <property type="entry name" value="Fumarylacetoacetase-like, C-terminal domain"/>
    <property type="match status" value="1"/>
</dbReference>
<name>A0ABN6JPE9_9BURK</name>
<keyword evidence="1" id="KW-0456">Lyase</keyword>
<evidence type="ECO:0000256" key="1">
    <source>
        <dbReference type="ARBA" id="ARBA00023239"/>
    </source>
</evidence>
<dbReference type="Pfam" id="PF01557">
    <property type="entry name" value="FAA_hydrolase"/>
    <property type="match status" value="1"/>
</dbReference>
<protein>
    <submittedName>
        <fullName evidence="3">2-keto-4-pentenoate hydratase</fullName>
    </submittedName>
</protein>
<reference evidence="3 4" key="1">
    <citation type="journal article" date="2022" name="Front. Microbiol.">
        <title>Identification and characterization of a novel class of self-sufficient cytochrome P450 hydroxylase involved in cyclohexanecarboxylate degradation in Paraburkholderia terrae strain KU-64.</title>
        <authorList>
            <person name="Yamamoto T."/>
            <person name="Hasegawa Y."/>
            <person name="Iwaki H."/>
        </authorList>
    </citation>
    <scope>NUCLEOTIDE SEQUENCE [LARGE SCALE GENOMIC DNA]</scope>
    <source>
        <strain evidence="3 4">KU-64</strain>
    </source>
</reference>
<evidence type="ECO:0000313" key="4">
    <source>
        <dbReference type="Proteomes" id="UP001319874"/>
    </source>
</evidence>